<dbReference type="AlphaFoldDB" id="A0A9K3JCV2"/>
<dbReference type="EMBL" id="MNCJ02000318">
    <property type="protein sequence ID" value="KAF5813266.1"/>
    <property type="molecule type" value="Genomic_DNA"/>
</dbReference>
<gene>
    <name evidence="2" type="ORF">HanXRQr2_Chr03g0096221</name>
</gene>
<evidence type="ECO:0000256" key="1">
    <source>
        <dbReference type="SAM" id="MobiDB-lite"/>
    </source>
</evidence>
<sequence>MLMCPIFARHHATVVTSFKASPPSPGLGRTNGGVKRMRLLVEKSGQRKKNKRATMCRHAPSSRRRD</sequence>
<evidence type="ECO:0000313" key="3">
    <source>
        <dbReference type="Proteomes" id="UP000215914"/>
    </source>
</evidence>
<dbReference type="Gramene" id="mRNA:HanXRQr2_Chr03g0096221">
    <property type="protein sequence ID" value="mRNA:HanXRQr2_Chr03g0096221"/>
    <property type="gene ID" value="HanXRQr2_Chr03g0096221"/>
</dbReference>
<accession>A0A9K3JCV2</accession>
<organism evidence="2 3">
    <name type="scientific">Helianthus annuus</name>
    <name type="common">Common sunflower</name>
    <dbReference type="NCBI Taxonomy" id="4232"/>
    <lineage>
        <taxon>Eukaryota</taxon>
        <taxon>Viridiplantae</taxon>
        <taxon>Streptophyta</taxon>
        <taxon>Embryophyta</taxon>
        <taxon>Tracheophyta</taxon>
        <taxon>Spermatophyta</taxon>
        <taxon>Magnoliopsida</taxon>
        <taxon>eudicotyledons</taxon>
        <taxon>Gunneridae</taxon>
        <taxon>Pentapetalae</taxon>
        <taxon>asterids</taxon>
        <taxon>campanulids</taxon>
        <taxon>Asterales</taxon>
        <taxon>Asteraceae</taxon>
        <taxon>Asteroideae</taxon>
        <taxon>Heliantheae alliance</taxon>
        <taxon>Heliantheae</taxon>
        <taxon>Helianthus</taxon>
    </lineage>
</organism>
<protein>
    <submittedName>
        <fullName evidence="2">Uncharacterized protein</fullName>
    </submittedName>
</protein>
<reference evidence="2" key="2">
    <citation type="submission" date="2020-06" db="EMBL/GenBank/DDBJ databases">
        <title>Helianthus annuus Genome sequencing and assembly Release 2.</title>
        <authorList>
            <person name="Gouzy J."/>
            <person name="Langlade N."/>
            <person name="Munos S."/>
        </authorList>
    </citation>
    <scope>NUCLEOTIDE SEQUENCE</scope>
    <source>
        <tissue evidence="2">Leaves</tissue>
    </source>
</reference>
<keyword evidence="3" id="KW-1185">Reference proteome</keyword>
<evidence type="ECO:0000313" key="2">
    <source>
        <dbReference type="EMBL" id="KAF5813266.1"/>
    </source>
</evidence>
<reference evidence="2" key="1">
    <citation type="journal article" date="2017" name="Nature">
        <title>The sunflower genome provides insights into oil metabolism, flowering and Asterid evolution.</title>
        <authorList>
            <person name="Badouin H."/>
            <person name="Gouzy J."/>
            <person name="Grassa C.J."/>
            <person name="Murat F."/>
            <person name="Staton S.E."/>
            <person name="Cottret L."/>
            <person name="Lelandais-Briere C."/>
            <person name="Owens G.L."/>
            <person name="Carrere S."/>
            <person name="Mayjonade B."/>
            <person name="Legrand L."/>
            <person name="Gill N."/>
            <person name="Kane N.C."/>
            <person name="Bowers J.E."/>
            <person name="Hubner S."/>
            <person name="Bellec A."/>
            <person name="Berard A."/>
            <person name="Berges H."/>
            <person name="Blanchet N."/>
            <person name="Boniface M.C."/>
            <person name="Brunel D."/>
            <person name="Catrice O."/>
            <person name="Chaidir N."/>
            <person name="Claudel C."/>
            <person name="Donnadieu C."/>
            <person name="Faraut T."/>
            <person name="Fievet G."/>
            <person name="Helmstetter N."/>
            <person name="King M."/>
            <person name="Knapp S.J."/>
            <person name="Lai Z."/>
            <person name="Le Paslier M.C."/>
            <person name="Lippi Y."/>
            <person name="Lorenzon L."/>
            <person name="Mandel J.R."/>
            <person name="Marage G."/>
            <person name="Marchand G."/>
            <person name="Marquand E."/>
            <person name="Bret-Mestries E."/>
            <person name="Morien E."/>
            <person name="Nambeesan S."/>
            <person name="Nguyen T."/>
            <person name="Pegot-Espagnet P."/>
            <person name="Pouilly N."/>
            <person name="Raftis F."/>
            <person name="Sallet E."/>
            <person name="Schiex T."/>
            <person name="Thomas J."/>
            <person name="Vandecasteele C."/>
            <person name="Vares D."/>
            <person name="Vear F."/>
            <person name="Vautrin S."/>
            <person name="Crespi M."/>
            <person name="Mangin B."/>
            <person name="Burke J.M."/>
            <person name="Salse J."/>
            <person name="Munos S."/>
            <person name="Vincourt P."/>
            <person name="Rieseberg L.H."/>
            <person name="Langlade N.B."/>
        </authorList>
    </citation>
    <scope>NUCLEOTIDE SEQUENCE</scope>
    <source>
        <tissue evidence="2">Leaves</tissue>
    </source>
</reference>
<feature type="compositionally biased region" description="Basic residues" evidence="1">
    <location>
        <begin position="46"/>
        <end position="66"/>
    </location>
</feature>
<dbReference type="Proteomes" id="UP000215914">
    <property type="component" value="Unassembled WGS sequence"/>
</dbReference>
<comment type="caution">
    <text evidence="2">The sequence shown here is derived from an EMBL/GenBank/DDBJ whole genome shotgun (WGS) entry which is preliminary data.</text>
</comment>
<feature type="region of interest" description="Disordered" evidence="1">
    <location>
        <begin position="43"/>
        <end position="66"/>
    </location>
</feature>
<name>A0A9K3JCV2_HELAN</name>
<proteinExistence type="predicted"/>